<organism evidence="1 2">
    <name type="scientific">Bacillus toyonensis</name>
    <dbReference type="NCBI Taxonomy" id="155322"/>
    <lineage>
        <taxon>Bacteria</taxon>
        <taxon>Bacillati</taxon>
        <taxon>Bacillota</taxon>
        <taxon>Bacilli</taxon>
        <taxon>Bacillales</taxon>
        <taxon>Bacillaceae</taxon>
        <taxon>Bacillus</taxon>
        <taxon>Bacillus cereus group</taxon>
    </lineage>
</organism>
<protein>
    <submittedName>
        <fullName evidence="1">Ribonuclease PH</fullName>
    </submittedName>
</protein>
<dbReference type="Proteomes" id="UP000224044">
    <property type="component" value="Unassembled WGS sequence"/>
</dbReference>
<evidence type="ECO:0000313" key="2">
    <source>
        <dbReference type="Proteomes" id="UP000224044"/>
    </source>
</evidence>
<reference evidence="1 2" key="1">
    <citation type="submission" date="2017-09" db="EMBL/GenBank/DDBJ databases">
        <title>Large-scale bioinformatics analysis of Bacillus genomes uncovers conserved roles of natural products in bacterial physiology.</title>
        <authorList>
            <consortium name="Agbiome Team Llc"/>
            <person name="Bleich R.M."/>
            <person name="Grubbs K.J."/>
            <person name="Santa Maria K.C."/>
            <person name="Allen S.E."/>
            <person name="Farag S."/>
            <person name="Shank E.A."/>
            <person name="Bowers A."/>
        </authorList>
    </citation>
    <scope>NUCLEOTIDE SEQUENCE [LARGE SCALE GENOMIC DNA]</scope>
    <source>
        <strain evidence="1 2">AFS042148</strain>
    </source>
</reference>
<accession>A0AAP8F696</accession>
<sequence>MIIINYYSTLIDKDYHCQQKRIHFLQKKKQKALQKDPFFL</sequence>
<proteinExistence type="predicted"/>
<dbReference type="AlphaFoldDB" id="A0AAP8F696"/>
<gene>
    <name evidence="1" type="ORF">COF62_12785</name>
</gene>
<evidence type="ECO:0000313" key="1">
    <source>
        <dbReference type="EMBL" id="PHE13527.1"/>
    </source>
</evidence>
<comment type="caution">
    <text evidence="1">The sequence shown here is derived from an EMBL/GenBank/DDBJ whole genome shotgun (WGS) entry which is preliminary data.</text>
</comment>
<name>A0AAP8F696_9BACI</name>
<dbReference type="EMBL" id="NUSY01000015">
    <property type="protein sequence ID" value="PHE13527.1"/>
    <property type="molecule type" value="Genomic_DNA"/>
</dbReference>